<sequence>MTVPQPKELVKRVEDVLHHFHLAKDPNNVLLFKDKDKEPLIYRYGGTLQLKHIKGEGAAVPIWIPVRGTSQQEGYHFHQAQWVTGHRRKILTGVYGARLSSCPPRLGQAHSAQLPAAQLLSYHPAVELSGAGTPDPMVAKEGDISQERTTTWSSVTGGSTLQGY</sequence>
<evidence type="ECO:0000313" key="2">
    <source>
        <dbReference type="EMBL" id="KAL0967077.1"/>
    </source>
</evidence>
<dbReference type="Proteomes" id="UP001557470">
    <property type="component" value="Unassembled WGS sequence"/>
</dbReference>
<comment type="caution">
    <text evidence="2">The sequence shown here is derived from an EMBL/GenBank/DDBJ whole genome shotgun (WGS) entry which is preliminary data.</text>
</comment>
<organism evidence="2 3">
    <name type="scientific">Umbra pygmaea</name>
    <name type="common">Eastern mudminnow</name>
    <dbReference type="NCBI Taxonomy" id="75934"/>
    <lineage>
        <taxon>Eukaryota</taxon>
        <taxon>Metazoa</taxon>
        <taxon>Chordata</taxon>
        <taxon>Craniata</taxon>
        <taxon>Vertebrata</taxon>
        <taxon>Euteleostomi</taxon>
        <taxon>Actinopterygii</taxon>
        <taxon>Neopterygii</taxon>
        <taxon>Teleostei</taxon>
        <taxon>Protacanthopterygii</taxon>
        <taxon>Esociformes</taxon>
        <taxon>Umbridae</taxon>
        <taxon>Umbra</taxon>
    </lineage>
</organism>
<evidence type="ECO:0000313" key="3">
    <source>
        <dbReference type="Proteomes" id="UP001557470"/>
    </source>
</evidence>
<feature type="region of interest" description="Disordered" evidence="1">
    <location>
        <begin position="143"/>
        <end position="164"/>
    </location>
</feature>
<name>A0ABD0WS14_UMBPY</name>
<reference evidence="2 3" key="1">
    <citation type="submission" date="2024-06" db="EMBL/GenBank/DDBJ databases">
        <authorList>
            <person name="Pan Q."/>
            <person name="Wen M."/>
            <person name="Jouanno E."/>
            <person name="Zahm M."/>
            <person name="Klopp C."/>
            <person name="Cabau C."/>
            <person name="Louis A."/>
            <person name="Berthelot C."/>
            <person name="Parey E."/>
            <person name="Roest Crollius H."/>
            <person name="Montfort J."/>
            <person name="Robinson-Rechavi M."/>
            <person name="Bouchez O."/>
            <person name="Lampietro C."/>
            <person name="Lopez Roques C."/>
            <person name="Donnadieu C."/>
            <person name="Postlethwait J."/>
            <person name="Bobe J."/>
            <person name="Verreycken H."/>
            <person name="Guiguen Y."/>
        </authorList>
    </citation>
    <scope>NUCLEOTIDE SEQUENCE [LARGE SCALE GENOMIC DNA]</scope>
    <source>
        <strain evidence="2">Up_M1</strain>
        <tissue evidence="2">Testis</tissue>
    </source>
</reference>
<feature type="compositionally biased region" description="Low complexity" evidence="1">
    <location>
        <begin position="149"/>
        <end position="164"/>
    </location>
</feature>
<proteinExistence type="predicted"/>
<dbReference type="AlphaFoldDB" id="A0ABD0WS14"/>
<protein>
    <submittedName>
        <fullName evidence="2">Uncharacterized protein</fullName>
    </submittedName>
</protein>
<gene>
    <name evidence="2" type="ORF">UPYG_G00247510</name>
</gene>
<keyword evidence="3" id="KW-1185">Reference proteome</keyword>
<accession>A0ABD0WS14</accession>
<evidence type="ECO:0000256" key="1">
    <source>
        <dbReference type="SAM" id="MobiDB-lite"/>
    </source>
</evidence>
<dbReference type="EMBL" id="JAGEUA010000008">
    <property type="protein sequence ID" value="KAL0967077.1"/>
    <property type="molecule type" value="Genomic_DNA"/>
</dbReference>